<dbReference type="InterPro" id="IPR023299">
    <property type="entry name" value="ATPase_P-typ_cyto_dom_N"/>
</dbReference>
<evidence type="ECO:0000256" key="4">
    <source>
        <dbReference type="ARBA" id="ARBA00022692"/>
    </source>
</evidence>
<protein>
    <submittedName>
        <fullName evidence="13">Heavy metal translocating P-type ATPase</fullName>
    </submittedName>
</protein>
<feature type="transmembrane region" description="Helical" evidence="11">
    <location>
        <begin position="133"/>
        <end position="153"/>
    </location>
</feature>
<dbReference type="PANTHER" id="PTHR43520">
    <property type="entry name" value="ATP7, ISOFORM B"/>
    <property type="match status" value="1"/>
</dbReference>
<reference evidence="13" key="1">
    <citation type="submission" date="2010-09" db="EMBL/GenBank/DDBJ databases">
        <title>Complete sequence of chromosome1 of Burkholderia sp. CCGE1003.</title>
        <authorList>
            <consortium name="US DOE Joint Genome Institute"/>
            <person name="Lucas S."/>
            <person name="Copeland A."/>
            <person name="Lapidus A."/>
            <person name="Cheng J.-F."/>
            <person name="Bruce D."/>
            <person name="Goodwin L."/>
            <person name="Pitluck S."/>
            <person name="Daligault H."/>
            <person name="Davenport K."/>
            <person name="Detter J.C."/>
            <person name="Han C."/>
            <person name="Tapia R."/>
            <person name="Land M."/>
            <person name="Hauser L."/>
            <person name="Jeffries C."/>
            <person name="Kyrpides N."/>
            <person name="Ivanova N."/>
            <person name="Ovchinnikova G."/>
            <person name="Martinez-Romero E."/>
            <person name="Rogel M.A."/>
            <person name="Auchtung J."/>
            <person name="Tiedje J.M."/>
            <person name="Woyke T."/>
        </authorList>
    </citation>
    <scope>NUCLEOTIDE SEQUENCE</scope>
    <source>
        <strain evidence="13">CCGE1003</strain>
    </source>
</reference>
<dbReference type="SUPFAM" id="SSF81653">
    <property type="entry name" value="Calcium ATPase, transduction domain A"/>
    <property type="match status" value="1"/>
</dbReference>
<keyword evidence="4 11" id="KW-0812">Transmembrane</keyword>
<evidence type="ECO:0000256" key="6">
    <source>
        <dbReference type="ARBA" id="ARBA00022741"/>
    </source>
</evidence>
<evidence type="ECO:0000256" key="9">
    <source>
        <dbReference type="ARBA" id="ARBA00022989"/>
    </source>
</evidence>
<dbReference type="NCBIfam" id="TIGR01525">
    <property type="entry name" value="ATPase-IB_hvy"/>
    <property type="match status" value="1"/>
</dbReference>
<accession>E1T5K7</accession>
<dbReference type="InterPro" id="IPR012348">
    <property type="entry name" value="RNR-like"/>
</dbReference>
<dbReference type="InterPro" id="IPR036412">
    <property type="entry name" value="HAD-like_sf"/>
</dbReference>
<dbReference type="InterPro" id="IPR045800">
    <property type="entry name" value="HMBD"/>
</dbReference>
<evidence type="ECO:0000256" key="10">
    <source>
        <dbReference type="ARBA" id="ARBA00023136"/>
    </source>
</evidence>
<feature type="transmembrane region" description="Helical" evidence="11">
    <location>
        <begin position="431"/>
        <end position="463"/>
    </location>
</feature>
<feature type="transmembrane region" description="Helical" evidence="11">
    <location>
        <begin position="173"/>
        <end position="199"/>
    </location>
</feature>
<organism evidence="13">
    <name type="scientific">Burkholderia sp. (strain CCGE1003)</name>
    <dbReference type="NCBI Taxonomy" id="640512"/>
    <lineage>
        <taxon>Bacteria</taxon>
        <taxon>Pseudomonadati</taxon>
        <taxon>Pseudomonadota</taxon>
        <taxon>Betaproteobacteria</taxon>
        <taxon>Burkholderiales</taxon>
        <taxon>Burkholderiaceae</taxon>
        <taxon>Burkholderia</taxon>
    </lineage>
</organism>
<evidence type="ECO:0000256" key="2">
    <source>
        <dbReference type="ARBA" id="ARBA00006024"/>
    </source>
</evidence>
<dbReference type="GO" id="GO:0060003">
    <property type="term" value="P:copper ion export"/>
    <property type="evidence" value="ECO:0007669"/>
    <property type="project" value="UniProtKB-ARBA"/>
</dbReference>
<feature type="transmembrane region" description="Helical" evidence="11">
    <location>
        <begin position="211"/>
        <end position="234"/>
    </location>
</feature>
<dbReference type="Pfam" id="PF04945">
    <property type="entry name" value="YHS"/>
    <property type="match status" value="1"/>
</dbReference>
<dbReference type="KEGG" id="bgf:BC1003_1398"/>
<evidence type="ECO:0000256" key="8">
    <source>
        <dbReference type="ARBA" id="ARBA00022967"/>
    </source>
</evidence>
<dbReference type="InterPro" id="IPR001757">
    <property type="entry name" value="P_typ_ATPase"/>
</dbReference>
<evidence type="ECO:0000256" key="3">
    <source>
        <dbReference type="ARBA" id="ARBA00022475"/>
    </source>
</evidence>
<dbReference type="InterPro" id="IPR008250">
    <property type="entry name" value="ATPase_P-typ_transduc_dom_A_sf"/>
</dbReference>
<keyword evidence="5 11" id="KW-0479">Metal-binding</keyword>
<dbReference type="InterPro" id="IPR023214">
    <property type="entry name" value="HAD_sf"/>
</dbReference>
<sequence length="801" mass="84429">MSESEVHLHNAGGDAHRHNAVQHDATEVVDPVCGMTITTDSRHRYSHRNRTFYFCSSKCLESFRSTPDKYIGMVASAATAPAPTGVVYTCPMHPQIRASAPGACPICGMALEPLAPLAEEGPNAELESMTRRFWVALVLSVPLLFMTMGRMVLPFDLDAQLERLFAAWPLPHWMRASWSQCVQLVLASPVVLWAGWPFLERGWKSFVTWQLNMFSLIGLGVAAAYGFSVFALFFPEALPEAFGSGHELPLYFEAAAVIVALVLLGQVLELRARTRTSSAIRDLLHLAPHTAVRVRPDGTEETVPLEDIVAGETLRVKPGSKVPVDGVVLEGTSSVDESMITGESIPAEKIAGSKVTGATVNQTGTFLMRAEKIGSDTLLARIVQMVAEAGRTRAPIQKLADQVAGWFVLAVIGIAAASFVIWAVVGPAPALANALVVAISVLIIACPCALGLATPVSIIVGVGRGAKEGVLIKDAEALELMEKVDTVVVDKTGTLTEGKPRVQTVVALHGQPESVVLSHAASLEGASEHPLAQAIITRAKELAVATSPVDSFDSIPGKGVTGKIAGHVVALGNARLMNDVAVDCSSVAVDSDKLREAGQTVMYLAIDGELAGYVGVADPVKETTPDAVRQLRASGIKIIMLTGDNAVTANAVAKALTLDGVKAGVLPEDKYRHVQELQQRGHVVAMAGDGVNDAPALAQANVGIAMGTGTDVAMNSARVVLVKGDLRGIARAQALSVATMKNIRQNLFFAFAYNAVGIPVAAGVLYPWLGVVLSPIIASAAMALSSVSVIGNALRLRTVRT</sequence>
<feature type="transmembrane region" description="Helical" evidence="11">
    <location>
        <begin position="403"/>
        <end position="425"/>
    </location>
</feature>
<keyword evidence="8" id="KW-1278">Translocase</keyword>
<dbReference type="SFLD" id="SFLDG00002">
    <property type="entry name" value="C1.7:_P-type_atpase_like"/>
    <property type="match status" value="1"/>
</dbReference>
<dbReference type="EMBL" id="CP002217">
    <property type="protein sequence ID" value="ADN57373.1"/>
    <property type="molecule type" value="Genomic_DNA"/>
</dbReference>
<dbReference type="SUPFAM" id="SSF56784">
    <property type="entry name" value="HAD-like"/>
    <property type="match status" value="1"/>
</dbReference>
<keyword evidence="9 11" id="KW-1133">Transmembrane helix</keyword>
<dbReference type="GO" id="GO:0043682">
    <property type="term" value="F:P-type divalent copper transporter activity"/>
    <property type="evidence" value="ECO:0007669"/>
    <property type="project" value="TreeGrafter"/>
</dbReference>
<evidence type="ECO:0000259" key="12">
    <source>
        <dbReference type="SMART" id="SM00746"/>
    </source>
</evidence>
<dbReference type="PRINTS" id="PR00119">
    <property type="entry name" value="CATATPASE"/>
</dbReference>
<dbReference type="Pfam" id="PF00702">
    <property type="entry name" value="Hydrolase"/>
    <property type="match status" value="1"/>
</dbReference>
<gene>
    <name evidence="13" type="ordered locus">BC1003_1398</name>
</gene>
<dbReference type="InterPro" id="IPR018303">
    <property type="entry name" value="ATPase_P-typ_P_site"/>
</dbReference>
<dbReference type="SMART" id="SM00746">
    <property type="entry name" value="TRASH"/>
    <property type="match status" value="1"/>
</dbReference>
<dbReference type="SFLD" id="SFLDF00027">
    <property type="entry name" value="p-type_atpase"/>
    <property type="match status" value="1"/>
</dbReference>
<feature type="transmembrane region" description="Helical" evidence="11">
    <location>
        <begin position="747"/>
        <end position="766"/>
    </location>
</feature>
<dbReference type="STRING" id="640512.BC1003_1398"/>
<feature type="transmembrane region" description="Helical" evidence="11">
    <location>
        <begin position="250"/>
        <end position="268"/>
    </location>
</feature>
<dbReference type="NCBIfam" id="TIGR01494">
    <property type="entry name" value="ATPase_P-type"/>
    <property type="match status" value="1"/>
</dbReference>
<keyword evidence="7 11" id="KW-0067">ATP-binding</keyword>
<feature type="domain" description="TRASH" evidence="12">
    <location>
        <begin position="30"/>
        <end position="67"/>
    </location>
</feature>
<proteinExistence type="inferred from homology"/>
<evidence type="ECO:0000256" key="5">
    <source>
        <dbReference type="ARBA" id="ARBA00022723"/>
    </source>
</evidence>
<dbReference type="SFLD" id="SFLDS00003">
    <property type="entry name" value="Haloacid_Dehalogenase"/>
    <property type="match status" value="1"/>
</dbReference>
<dbReference type="NCBIfam" id="TIGR01511">
    <property type="entry name" value="ATPase-IB1_Cu"/>
    <property type="match status" value="1"/>
</dbReference>
<keyword evidence="10 11" id="KW-0472">Membrane</keyword>
<evidence type="ECO:0000256" key="1">
    <source>
        <dbReference type="ARBA" id="ARBA00004651"/>
    </source>
</evidence>
<evidence type="ECO:0000313" key="13">
    <source>
        <dbReference type="EMBL" id="ADN57373.1"/>
    </source>
</evidence>
<dbReference type="Gene3D" id="3.40.1110.10">
    <property type="entry name" value="Calcium-transporting ATPase, cytoplasmic domain N"/>
    <property type="match status" value="1"/>
</dbReference>
<dbReference type="HOGENOM" id="CLU_001771_11_2_4"/>
<dbReference type="Gene3D" id="1.10.620.20">
    <property type="entry name" value="Ribonucleotide Reductase, subunit A"/>
    <property type="match status" value="1"/>
</dbReference>
<dbReference type="InterPro" id="IPR007029">
    <property type="entry name" value="YHS_dom"/>
</dbReference>
<dbReference type="GO" id="GO:0005886">
    <property type="term" value="C:plasma membrane"/>
    <property type="evidence" value="ECO:0007669"/>
    <property type="project" value="UniProtKB-SubCell"/>
</dbReference>
<dbReference type="AlphaFoldDB" id="E1T5K7"/>
<dbReference type="GO" id="GO:0005524">
    <property type="term" value="F:ATP binding"/>
    <property type="evidence" value="ECO:0007669"/>
    <property type="project" value="UniProtKB-UniRule"/>
</dbReference>
<dbReference type="Pfam" id="PF00122">
    <property type="entry name" value="E1-E2_ATPase"/>
    <property type="match status" value="1"/>
</dbReference>
<dbReference type="InterPro" id="IPR027256">
    <property type="entry name" value="P-typ_ATPase_IB"/>
</dbReference>
<name>E1T5K7_BURSG</name>
<dbReference type="InterPro" id="IPR059000">
    <property type="entry name" value="ATPase_P-type_domA"/>
</dbReference>
<comment type="subcellular location">
    <subcellularLocation>
        <location evidence="1">Cell membrane</location>
        <topology evidence="1">Multi-pass membrane protein</topology>
    </subcellularLocation>
</comment>
<feature type="transmembrane region" description="Helical" evidence="11">
    <location>
        <begin position="772"/>
        <end position="794"/>
    </location>
</feature>
<dbReference type="GO" id="GO:0005507">
    <property type="term" value="F:copper ion binding"/>
    <property type="evidence" value="ECO:0007669"/>
    <property type="project" value="TreeGrafter"/>
</dbReference>
<dbReference type="GO" id="GO:0016887">
    <property type="term" value="F:ATP hydrolysis activity"/>
    <property type="evidence" value="ECO:0007669"/>
    <property type="project" value="InterPro"/>
</dbReference>
<keyword evidence="6 11" id="KW-0547">Nucleotide-binding</keyword>
<dbReference type="CDD" id="cd02094">
    <property type="entry name" value="P-type_ATPase_Cu-like"/>
    <property type="match status" value="1"/>
</dbReference>
<comment type="similarity">
    <text evidence="2 11">Belongs to the cation transport ATPase (P-type) (TC 3.A.3) family. Type IB subfamily.</text>
</comment>
<dbReference type="InterPro" id="IPR023298">
    <property type="entry name" value="ATPase_P-typ_TM_dom_sf"/>
</dbReference>
<dbReference type="Gene3D" id="2.70.150.10">
    <property type="entry name" value="Calcium-transporting ATPase, cytoplasmic transduction domain A"/>
    <property type="match status" value="1"/>
</dbReference>
<dbReference type="FunFam" id="2.70.150.10:FF:000020">
    <property type="entry name" value="Copper-exporting P-type ATPase A"/>
    <property type="match status" value="1"/>
</dbReference>
<keyword evidence="3 11" id="KW-1003">Cell membrane</keyword>
<evidence type="ECO:0000256" key="11">
    <source>
        <dbReference type="RuleBase" id="RU362081"/>
    </source>
</evidence>
<evidence type="ECO:0000256" key="7">
    <source>
        <dbReference type="ARBA" id="ARBA00022840"/>
    </source>
</evidence>
<dbReference type="InterPro" id="IPR044492">
    <property type="entry name" value="P_typ_ATPase_HD_dom"/>
</dbReference>
<dbReference type="PROSITE" id="PS00154">
    <property type="entry name" value="ATPASE_E1_E2"/>
    <property type="match status" value="1"/>
</dbReference>
<dbReference type="OrthoDB" id="8552908at2"/>
<dbReference type="PANTHER" id="PTHR43520:SF8">
    <property type="entry name" value="P-TYPE CU(+) TRANSPORTER"/>
    <property type="match status" value="1"/>
</dbReference>
<dbReference type="eggNOG" id="COG2217">
    <property type="taxonomic scope" value="Bacteria"/>
</dbReference>
<dbReference type="PRINTS" id="PR00943">
    <property type="entry name" value="CUATPASE"/>
</dbReference>
<dbReference type="GO" id="GO:0016491">
    <property type="term" value="F:oxidoreductase activity"/>
    <property type="evidence" value="ECO:0007669"/>
    <property type="project" value="InterPro"/>
</dbReference>
<dbReference type="Gene3D" id="3.40.50.1000">
    <property type="entry name" value="HAD superfamily/HAD-like"/>
    <property type="match status" value="1"/>
</dbReference>
<dbReference type="InterPro" id="IPR011017">
    <property type="entry name" value="TRASH_dom"/>
</dbReference>
<dbReference type="SUPFAM" id="SSF81665">
    <property type="entry name" value="Calcium ATPase, transmembrane domain M"/>
    <property type="match status" value="1"/>
</dbReference>
<dbReference type="GO" id="GO:0055070">
    <property type="term" value="P:copper ion homeostasis"/>
    <property type="evidence" value="ECO:0007669"/>
    <property type="project" value="TreeGrafter"/>
</dbReference>
<dbReference type="Pfam" id="PF19335">
    <property type="entry name" value="HMBD"/>
    <property type="match status" value="1"/>
</dbReference>